<dbReference type="OrthoDB" id="292358at2"/>
<sequence>MLTIPPMAQAALLFALILALAAGAFWLVRSWTGRDAEDGPEASELLTKFREVHSRGGLSDDEFRTIKTKLAPELGAEGLPEKSGTPTPAEPDPPLDGDHGHVDHEDEPRDGR</sequence>
<protein>
    <recommendedName>
        <fullName evidence="4">SHOCT domain-containing protein</fullName>
    </recommendedName>
</protein>
<dbReference type="AlphaFoldDB" id="A0A5C5ZJC8"/>
<evidence type="ECO:0000256" key="1">
    <source>
        <dbReference type="SAM" id="MobiDB-lite"/>
    </source>
</evidence>
<organism evidence="2 3">
    <name type="scientific">Pseudobythopirellula maris</name>
    <dbReference type="NCBI Taxonomy" id="2527991"/>
    <lineage>
        <taxon>Bacteria</taxon>
        <taxon>Pseudomonadati</taxon>
        <taxon>Planctomycetota</taxon>
        <taxon>Planctomycetia</taxon>
        <taxon>Pirellulales</taxon>
        <taxon>Lacipirellulaceae</taxon>
        <taxon>Pseudobythopirellula</taxon>
    </lineage>
</organism>
<dbReference type="Proteomes" id="UP000315440">
    <property type="component" value="Unassembled WGS sequence"/>
</dbReference>
<evidence type="ECO:0008006" key="4">
    <source>
        <dbReference type="Google" id="ProtNLM"/>
    </source>
</evidence>
<name>A0A5C5ZJC8_9BACT</name>
<accession>A0A5C5ZJC8</accession>
<keyword evidence="3" id="KW-1185">Reference proteome</keyword>
<comment type="caution">
    <text evidence="2">The sequence shown here is derived from an EMBL/GenBank/DDBJ whole genome shotgun (WGS) entry which is preliminary data.</text>
</comment>
<dbReference type="EMBL" id="SJPQ01000003">
    <property type="protein sequence ID" value="TWT87117.1"/>
    <property type="molecule type" value="Genomic_DNA"/>
</dbReference>
<feature type="compositionally biased region" description="Basic and acidic residues" evidence="1">
    <location>
        <begin position="96"/>
        <end position="112"/>
    </location>
</feature>
<gene>
    <name evidence="2" type="ORF">Mal64_26520</name>
</gene>
<feature type="region of interest" description="Disordered" evidence="1">
    <location>
        <begin position="55"/>
        <end position="112"/>
    </location>
</feature>
<evidence type="ECO:0000313" key="3">
    <source>
        <dbReference type="Proteomes" id="UP000315440"/>
    </source>
</evidence>
<proteinExistence type="predicted"/>
<evidence type="ECO:0000313" key="2">
    <source>
        <dbReference type="EMBL" id="TWT87117.1"/>
    </source>
</evidence>
<reference evidence="2 3" key="1">
    <citation type="submission" date="2019-02" db="EMBL/GenBank/DDBJ databases">
        <title>Deep-cultivation of Planctomycetes and their phenomic and genomic characterization uncovers novel biology.</title>
        <authorList>
            <person name="Wiegand S."/>
            <person name="Jogler M."/>
            <person name="Boedeker C."/>
            <person name="Pinto D."/>
            <person name="Vollmers J."/>
            <person name="Rivas-Marin E."/>
            <person name="Kohn T."/>
            <person name="Peeters S.H."/>
            <person name="Heuer A."/>
            <person name="Rast P."/>
            <person name="Oberbeckmann S."/>
            <person name="Bunk B."/>
            <person name="Jeske O."/>
            <person name="Meyerdierks A."/>
            <person name="Storesund J.E."/>
            <person name="Kallscheuer N."/>
            <person name="Luecker S."/>
            <person name="Lage O.M."/>
            <person name="Pohl T."/>
            <person name="Merkel B.J."/>
            <person name="Hornburger P."/>
            <person name="Mueller R.-W."/>
            <person name="Bruemmer F."/>
            <person name="Labrenz M."/>
            <person name="Spormann A.M."/>
            <person name="Op Den Camp H."/>
            <person name="Overmann J."/>
            <person name="Amann R."/>
            <person name="Jetten M.S.M."/>
            <person name="Mascher T."/>
            <person name="Medema M.H."/>
            <person name="Devos D.P."/>
            <person name="Kaster A.-K."/>
            <person name="Ovreas L."/>
            <person name="Rohde M."/>
            <person name="Galperin M.Y."/>
            <person name="Jogler C."/>
        </authorList>
    </citation>
    <scope>NUCLEOTIDE SEQUENCE [LARGE SCALE GENOMIC DNA]</scope>
    <source>
        <strain evidence="2 3">Mal64</strain>
    </source>
</reference>
<dbReference type="RefSeq" id="WP_146400972.1">
    <property type="nucleotide sequence ID" value="NZ_SJPQ01000003.1"/>
</dbReference>